<dbReference type="PANTHER" id="PTHR43792">
    <property type="entry name" value="GNAT FAMILY, PUTATIVE (AFU_ORTHOLOGUE AFUA_3G00765)-RELATED-RELATED"/>
    <property type="match status" value="1"/>
</dbReference>
<dbReference type="RefSeq" id="WP_139001377.1">
    <property type="nucleotide sequence ID" value="NZ_BAABAV010000001.1"/>
</dbReference>
<dbReference type="PANTHER" id="PTHR43792:SF8">
    <property type="entry name" value="[RIBOSOMAL PROTEIN US5]-ALANINE N-ACETYLTRANSFERASE"/>
    <property type="match status" value="1"/>
</dbReference>
<protein>
    <submittedName>
        <fullName evidence="5">GNAT family N-acetyltransferase</fullName>
    </submittedName>
</protein>
<dbReference type="InterPro" id="IPR000182">
    <property type="entry name" value="GNAT_dom"/>
</dbReference>
<gene>
    <name evidence="5" type="ORF">GCM10022257_07740</name>
</gene>
<keyword evidence="6" id="KW-1185">Reference proteome</keyword>
<organism evidence="5 6">
    <name type="scientific">Hyunsoonleella aestuarii</name>
    <dbReference type="NCBI Taxonomy" id="912802"/>
    <lineage>
        <taxon>Bacteria</taxon>
        <taxon>Pseudomonadati</taxon>
        <taxon>Bacteroidota</taxon>
        <taxon>Flavobacteriia</taxon>
        <taxon>Flavobacteriales</taxon>
        <taxon>Flavobacteriaceae</taxon>
    </lineage>
</organism>
<dbReference type="InterPro" id="IPR016181">
    <property type="entry name" value="Acyl_CoA_acyltransferase"/>
</dbReference>
<dbReference type="EMBL" id="BAABAV010000001">
    <property type="protein sequence ID" value="GAA4268673.1"/>
    <property type="molecule type" value="Genomic_DNA"/>
</dbReference>
<comment type="caution">
    <text evidence="5">The sequence shown here is derived from an EMBL/GenBank/DDBJ whole genome shotgun (WGS) entry which is preliminary data.</text>
</comment>
<dbReference type="Pfam" id="PF13302">
    <property type="entry name" value="Acetyltransf_3"/>
    <property type="match status" value="1"/>
</dbReference>
<sequence>MQLSLGSYYISPIALKDAWNVCNLIVTNEDRFKRFFPKTSQQNLTPDLSRLFVDKKVIQFDKKEEFLFTIKENESNSLVGLIYIIELDWTKKQGEFAYCIDYNVERQGLTTNAIKLLSNYAFENLGLETLKIVVHKSNVGSVKVAENCNFTHIKTLKKEFAPPGENSLDMELYELYKEIEP</sequence>
<feature type="domain" description="N-acetyltransferase" evidence="4">
    <location>
        <begin position="10"/>
        <end position="151"/>
    </location>
</feature>
<dbReference type="Proteomes" id="UP001500027">
    <property type="component" value="Unassembled WGS sequence"/>
</dbReference>
<keyword evidence="1" id="KW-0808">Transferase</keyword>
<proteinExistence type="inferred from homology"/>
<evidence type="ECO:0000313" key="5">
    <source>
        <dbReference type="EMBL" id="GAA4268673.1"/>
    </source>
</evidence>
<evidence type="ECO:0000256" key="1">
    <source>
        <dbReference type="ARBA" id="ARBA00022679"/>
    </source>
</evidence>
<evidence type="ECO:0000259" key="4">
    <source>
        <dbReference type="Pfam" id="PF13302"/>
    </source>
</evidence>
<comment type="similarity">
    <text evidence="3">Belongs to the acetyltransferase family. RimJ subfamily.</text>
</comment>
<keyword evidence="2" id="KW-0012">Acyltransferase</keyword>
<dbReference type="InterPro" id="IPR051531">
    <property type="entry name" value="N-acetyltransferase"/>
</dbReference>
<dbReference type="SUPFAM" id="SSF55729">
    <property type="entry name" value="Acyl-CoA N-acyltransferases (Nat)"/>
    <property type="match status" value="1"/>
</dbReference>
<accession>A0ABP8E8V7</accession>
<name>A0ABP8E8V7_9FLAO</name>
<dbReference type="Gene3D" id="3.40.630.30">
    <property type="match status" value="1"/>
</dbReference>
<evidence type="ECO:0000256" key="3">
    <source>
        <dbReference type="ARBA" id="ARBA00038502"/>
    </source>
</evidence>
<evidence type="ECO:0000256" key="2">
    <source>
        <dbReference type="ARBA" id="ARBA00023315"/>
    </source>
</evidence>
<evidence type="ECO:0000313" key="6">
    <source>
        <dbReference type="Proteomes" id="UP001500027"/>
    </source>
</evidence>
<reference evidence="6" key="1">
    <citation type="journal article" date="2019" name="Int. J. Syst. Evol. Microbiol.">
        <title>The Global Catalogue of Microorganisms (GCM) 10K type strain sequencing project: providing services to taxonomists for standard genome sequencing and annotation.</title>
        <authorList>
            <consortium name="The Broad Institute Genomics Platform"/>
            <consortium name="The Broad Institute Genome Sequencing Center for Infectious Disease"/>
            <person name="Wu L."/>
            <person name="Ma J."/>
        </authorList>
    </citation>
    <scope>NUCLEOTIDE SEQUENCE [LARGE SCALE GENOMIC DNA]</scope>
    <source>
        <strain evidence="6">JCM 17452</strain>
    </source>
</reference>